<feature type="compositionally biased region" description="Basic and acidic residues" evidence="1">
    <location>
        <begin position="66"/>
        <end position="80"/>
    </location>
</feature>
<feature type="region of interest" description="Disordered" evidence="1">
    <location>
        <begin position="1"/>
        <end position="121"/>
    </location>
</feature>
<organism evidence="2 3">
    <name type="scientific">Saccharata proteae CBS 121410</name>
    <dbReference type="NCBI Taxonomy" id="1314787"/>
    <lineage>
        <taxon>Eukaryota</taxon>
        <taxon>Fungi</taxon>
        <taxon>Dikarya</taxon>
        <taxon>Ascomycota</taxon>
        <taxon>Pezizomycotina</taxon>
        <taxon>Dothideomycetes</taxon>
        <taxon>Dothideomycetes incertae sedis</taxon>
        <taxon>Botryosphaeriales</taxon>
        <taxon>Saccharataceae</taxon>
        <taxon>Saccharata</taxon>
    </lineage>
</organism>
<dbReference type="EMBL" id="ML978741">
    <property type="protein sequence ID" value="KAF2084460.1"/>
    <property type="molecule type" value="Genomic_DNA"/>
</dbReference>
<reference evidence="2" key="1">
    <citation type="journal article" date="2020" name="Stud. Mycol.">
        <title>101 Dothideomycetes genomes: a test case for predicting lifestyles and emergence of pathogens.</title>
        <authorList>
            <person name="Haridas S."/>
            <person name="Albert R."/>
            <person name="Binder M."/>
            <person name="Bloem J."/>
            <person name="Labutti K."/>
            <person name="Salamov A."/>
            <person name="Andreopoulos B."/>
            <person name="Baker S."/>
            <person name="Barry K."/>
            <person name="Bills G."/>
            <person name="Bluhm B."/>
            <person name="Cannon C."/>
            <person name="Castanera R."/>
            <person name="Culley D."/>
            <person name="Daum C."/>
            <person name="Ezra D."/>
            <person name="Gonzalez J."/>
            <person name="Henrissat B."/>
            <person name="Kuo A."/>
            <person name="Liang C."/>
            <person name="Lipzen A."/>
            <person name="Lutzoni F."/>
            <person name="Magnuson J."/>
            <person name="Mondo S."/>
            <person name="Nolan M."/>
            <person name="Ohm R."/>
            <person name="Pangilinan J."/>
            <person name="Park H.-J."/>
            <person name="Ramirez L."/>
            <person name="Alfaro M."/>
            <person name="Sun H."/>
            <person name="Tritt A."/>
            <person name="Yoshinaga Y."/>
            <person name="Zwiers L.-H."/>
            <person name="Turgeon B."/>
            <person name="Goodwin S."/>
            <person name="Spatafora J."/>
            <person name="Crous P."/>
            <person name="Grigoriev I."/>
        </authorList>
    </citation>
    <scope>NUCLEOTIDE SEQUENCE</scope>
    <source>
        <strain evidence="2">CBS 121410</strain>
    </source>
</reference>
<feature type="compositionally biased region" description="Low complexity" evidence="1">
    <location>
        <begin position="30"/>
        <end position="40"/>
    </location>
</feature>
<protein>
    <submittedName>
        <fullName evidence="2">Uncharacterized protein</fullName>
    </submittedName>
</protein>
<dbReference type="AlphaFoldDB" id="A0A9P4HMQ0"/>
<evidence type="ECO:0000313" key="2">
    <source>
        <dbReference type="EMBL" id="KAF2084460.1"/>
    </source>
</evidence>
<evidence type="ECO:0000256" key="1">
    <source>
        <dbReference type="SAM" id="MobiDB-lite"/>
    </source>
</evidence>
<keyword evidence="3" id="KW-1185">Reference proteome</keyword>
<name>A0A9P4HMQ0_9PEZI</name>
<accession>A0A9P4HMQ0</accession>
<comment type="caution">
    <text evidence="2">The sequence shown here is derived from an EMBL/GenBank/DDBJ whole genome shotgun (WGS) entry which is preliminary data.</text>
</comment>
<sequence>MGNICGKSSHDDNFSSPGRTLASAPPPPSNNARASVPSNAHQPPSQRSPLLGNGRTLGSGEGQTESPREAAAKAAEERIKAQNAKTGKIKKPSGRAALEEASYENRRAREADAMADARAYN</sequence>
<feature type="compositionally biased region" description="Basic and acidic residues" evidence="1">
    <location>
        <begin position="103"/>
        <end position="112"/>
    </location>
</feature>
<proteinExistence type="predicted"/>
<dbReference type="Proteomes" id="UP000799776">
    <property type="component" value="Unassembled WGS sequence"/>
</dbReference>
<gene>
    <name evidence="2" type="ORF">K490DRAFT_68768</name>
</gene>
<evidence type="ECO:0000313" key="3">
    <source>
        <dbReference type="Proteomes" id="UP000799776"/>
    </source>
</evidence>